<feature type="signal peptide" evidence="1">
    <location>
        <begin position="1"/>
        <end position="26"/>
    </location>
</feature>
<dbReference type="Pfam" id="PF10696">
    <property type="entry name" value="DUF2501"/>
    <property type="match status" value="1"/>
</dbReference>
<name>A0A1M4U027_9BURK</name>
<dbReference type="Proteomes" id="UP000184327">
    <property type="component" value="Unassembled WGS sequence"/>
</dbReference>
<proteinExistence type="predicted"/>
<evidence type="ECO:0000313" key="3">
    <source>
        <dbReference type="Proteomes" id="UP000184327"/>
    </source>
</evidence>
<dbReference type="STRING" id="1122156.SAMN02745117_00396"/>
<dbReference type="InterPro" id="IPR019637">
    <property type="entry name" value="DUF2501"/>
</dbReference>
<dbReference type="AlphaFoldDB" id="A0A1M4U027"/>
<dbReference type="RefSeq" id="WP_234971019.1">
    <property type="nucleotide sequence ID" value="NZ_FQUZ01000003.1"/>
</dbReference>
<evidence type="ECO:0008006" key="4">
    <source>
        <dbReference type="Google" id="ProtNLM"/>
    </source>
</evidence>
<keyword evidence="1" id="KW-0732">Signal</keyword>
<keyword evidence="3" id="KW-1185">Reference proteome</keyword>
<accession>A0A1M4U027</accession>
<sequence length="227" mass="21742">MVRVSRPSIALGTLAVCVATGMAAHAAGDSLADKLKARANSELATSAENQTAGTAAAAAAGAQAVTGQAQTPNDAATNALQKLTGKESTGLTSSGSKASGLGAAGAGAGLLGGALGGSASGALSASALSGLGLPSIASGSAGNVAGVLEYCVKNNYLKKANVSTIKDSLLSKAGLGKAEPEKDTSYASGLSGILSGGDGQSFNLGGIQDNIKEKACDYVLDNAASLL</sequence>
<organism evidence="2 3">
    <name type="scientific">Lampropedia hyalina DSM 16112</name>
    <dbReference type="NCBI Taxonomy" id="1122156"/>
    <lineage>
        <taxon>Bacteria</taxon>
        <taxon>Pseudomonadati</taxon>
        <taxon>Pseudomonadota</taxon>
        <taxon>Betaproteobacteria</taxon>
        <taxon>Burkholderiales</taxon>
        <taxon>Comamonadaceae</taxon>
        <taxon>Lampropedia</taxon>
    </lineage>
</organism>
<evidence type="ECO:0000313" key="2">
    <source>
        <dbReference type="EMBL" id="SHE50003.1"/>
    </source>
</evidence>
<gene>
    <name evidence="2" type="ORF">SAMN02745117_00396</name>
</gene>
<evidence type="ECO:0000256" key="1">
    <source>
        <dbReference type="SAM" id="SignalP"/>
    </source>
</evidence>
<protein>
    <recommendedName>
        <fullName evidence="4">DUF2501 domain-containing protein</fullName>
    </recommendedName>
</protein>
<reference evidence="2 3" key="1">
    <citation type="submission" date="2016-11" db="EMBL/GenBank/DDBJ databases">
        <authorList>
            <person name="Jaros S."/>
            <person name="Januszkiewicz K."/>
            <person name="Wedrychowicz H."/>
        </authorList>
    </citation>
    <scope>NUCLEOTIDE SEQUENCE [LARGE SCALE GENOMIC DNA]</scope>
    <source>
        <strain evidence="2 3">DSM 16112</strain>
    </source>
</reference>
<dbReference type="EMBL" id="FQUZ01000003">
    <property type="protein sequence ID" value="SHE50003.1"/>
    <property type="molecule type" value="Genomic_DNA"/>
</dbReference>
<feature type="chain" id="PRO_5012183348" description="DUF2501 domain-containing protein" evidence="1">
    <location>
        <begin position="27"/>
        <end position="227"/>
    </location>
</feature>